<evidence type="ECO:0000313" key="1">
    <source>
        <dbReference type="EMBL" id="RYR00874.1"/>
    </source>
</evidence>
<protein>
    <submittedName>
        <fullName evidence="1">Uncharacterized protein</fullName>
    </submittedName>
</protein>
<evidence type="ECO:0000313" key="2">
    <source>
        <dbReference type="Proteomes" id="UP000289738"/>
    </source>
</evidence>
<sequence>MTPSPATRLLCFSFRLSATSLPRSASTTRHSPHHRIQSSAPLTTAKKHVHVASSSLLAPGLPLLCSTLVALSLQVQGPAVQSRIGCACAAGIVAEGLSH</sequence>
<keyword evidence="2" id="KW-1185">Reference proteome</keyword>
<gene>
    <name evidence="1" type="ORF">Ahy_B07g088966</name>
</gene>
<dbReference type="AlphaFoldDB" id="A0A444YG32"/>
<dbReference type="Proteomes" id="UP000289738">
    <property type="component" value="Chromosome B07"/>
</dbReference>
<proteinExistence type="predicted"/>
<accession>A0A444YG32</accession>
<dbReference type="EMBL" id="SDMP01000017">
    <property type="protein sequence ID" value="RYR00874.1"/>
    <property type="molecule type" value="Genomic_DNA"/>
</dbReference>
<comment type="caution">
    <text evidence="1">The sequence shown here is derived from an EMBL/GenBank/DDBJ whole genome shotgun (WGS) entry which is preliminary data.</text>
</comment>
<organism evidence="1 2">
    <name type="scientific">Arachis hypogaea</name>
    <name type="common">Peanut</name>
    <dbReference type="NCBI Taxonomy" id="3818"/>
    <lineage>
        <taxon>Eukaryota</taxon>
        <taxon>Viridiplantae</taxon>
        <taxon>Streptophyta</taxon>
        <taxon>Embryophyta</taxon>
        <taxon>Tracheophyta</taxon>
        <taxon>Spermatophyta</taxon>
        <taxon>Magnoliopsida</taxon>
        <taxon>eudicotyledons</taxon>
        <taxon>Gunneridae</taxon>
        <taxon>Pentapetalae</taxon>
        <taxon>rosids</taxon>
        <taxon>fabids</taxon>
        <taxon>Fabales</taxon>
        <taxon>Fabaceae</taxon>
        <taxon>Papilionoideae</taxon>
        <taxon>50 kb inversion clade</taxon>
        <taxon>dalbergioids sensu lato</taxon>
        <taxon>Dalbergieae</taxon>
        <taxon>Pterocarpus clade</taxon>
        <taxon>Arachis</taxon>
    </lineage>
</organism>
<name>A0A444YG32_ARAHY</name>
<reference evidence="1 2" key="1">
    <citation type="submission" date="2019-01" db="EMBL/GenBank/DDBJ databases">
        <title>Sequencing of cultivated peanut Arachis hypogaea provides insights into genome evolution and oil improvement.</title>
        <authorList>
            <person name="Chen X."/>
        </authorList>
    </citation>
    <scope>NUCLEOTIDE SEQUENCE [LARGE SCALE GENOMIC DNA]</scope>
    <source>
        <strain evidence="2">cv. Fuhuasheng</strain>
        <tissue evidence="1">Leaves</tissue>
    </source>
</reference>